<dbReference type="EMBL" id="QEQK01000010">
    <property type="protein sequence ID" value="PWN55521.1"/>
    <property type="molecule type" value="Genomic_DNA"/>
</dbReference>
<accession>A0A363UJC4</accession>
<dbReference type="InterPro" id="IPR005119">
    <property type="entry name" value="LysR_subst-bd"/>
</dbReference>
<name>A0A363UJC4_9GAMM</name>
<dbReference type="Gene3D" id="3.40.190.290">
    <property type="match status" value="1"/>
</dbReference>
<keyword evidence="7" id="KW-1185">Reference proteome</keyword>
<proteinExistence type="inferred from homology"/>
<keyword evidence="3" id="KW-0238">DNA-binding</keyword>
<evidence type="ECO:0000256" key="4">
    <source>
        <dbReference type="ARBA" id="ARBA00023163"/>
    </source>
</evidence>
<feature type="domain" description="HTH lysR-type" evidence="5">
    <location>
        <begin position="1"/>
        <end position="58"/>
    </location>
</feature>
<dbReference type="RefSeq" id="WP_109720760.1">
    <property type="nucleotide sequence ID" value="NZ_QEQK01000010.1"/>
</dbReference>
<reference evidence="6 7" key="1">
    <citation type="submission" date="2018-05" db="EMBL/GenBank/DDBJ databases">
        <title>Abyssibacter profundi OUC007T gen. nov., sp. nov, a marine bacterium isolated from seawater of the Mariana Trench.</title>
        <authorList>
            <person name="Zhou S."/>
        </authorList>
    </citation>
    <scope>NUCLEOTIDE SEQUENCE [LARGE SCALE GENOMIC DNA]</scope>
    <source>
        <strain evidence="6 7">OUC007</strain>
    </source>
</reference>
<dbReference type="PROSITE" id="PS50931">
    <property type="entry name" value="HTH_LYSR"/>
    <property type="match status" value="1"/>
</dbReference>
<dbReference type="Gene3D" id="1.10.10.10">
    <property type="entry name" value="Winged helix-like DNA-binding domain superfamily/Winged helix DNA-binding domain"/>
    <property type="match status" value="1"/>
</dbReference>
<dbReference type="FunFam" id="1.10.10.10:FF:000001">
    <property type="entry name" value="LysR family transcriptional regulator"/>
    <property type="match status" value="1"/>
</dbReference>
<evidence type="ECO:0000259" key="5">
    <source>
        <dbReference type="PROSITE" id="PS50931"/>
    </source>
</evidence>
<evidence type="ECO:0000256" key="3">
    <source>
        <dbReference type="ARBA" id="ARBA00023125"/>
    </source>
</evidence>
<evidence type="ECO:0000313" key="6">
    <source>
        <dbReference type="EMBL" id="PWN55521.1"/>
    </source>
</evidence>
<comment type="similarity">
    <text evidence="1">Belongs to the LysR transcriptional regulatory family.</text>
</comment>
<dbReference type="Pfam" id="PF03466">
    <property type="entry name" value="LysR_substrate"/>
    <property type="match status" value="1"/>
</dbReference>
<dbReference type="GO" id="GO:0003677">
    <property type="term" value="F:DNA binding"/>
    <property type="evidence" value="ECO:0007669"/>
    <property type="project" value="UniProtKB-KW"/>
</dbReference>
<dbReference type="SUPFAM" id="SSF53850">
    <property type="entry name" value="Periplasmic binding protein-like II"/>
    <property type="match status" value="1"/>
</dbReference>
<dbReference type="PANTHER" id="PTHR30537">
    <property type="entry name" value="HTH-TYPE TRANSCRIPTIONAL REGULATOR"/>
    <property type="match status" value="1"/>
</dbReference>
<dbReference type="InterPro" id="IPR036390">
    <property type="entry name" value="WH_DNA-bd_sf"/>
</dbReference>
<comment type="caution">
    <text evidence="6">The sequence shown here is derived from an EMBL/GenBank/DDBJ whole genome shotgun (WGS) entry which is preliminary data.</text>
</comment>
<dbReference type="CDD" id="cd08422">
    <property type="entry name" value="PBP2_CrgA_like"/>
    <property type="match status" value="1"/>
</dbReference>
<dbReference type="InterPro" id="IPR036388">
    <property type="entry name" value="WH-like_DNA-bd_sf"/>
</dbReference>
<dbReference type="Pfam" id="PF00126">
    <property type="entry name" value="HTH_1"/>
    <property type="match status" value="1"/>
</dbReference>
<dbReference type="InterPro" id="IPR058163">
    <property type="entry name" value="LysR-type_TF_proteobact-type"/>
</dbReference>
<protein>
    <submittedName>
        <fullName evidence="6">LysR family transcriptional regulator</fullName>
    </submittedName>
</protein>
<organism evidence="6 7">
    <name type="scientific">Abyssibacter profundi</name>
    <dbReference type="NCBI Taxonomy" id="2182787"/>
    <lineage>
        <taxon>Bacteria</taxon>
        <taxon>Pseudomonadati</taxon>
        <taxon>Pseudomonadota</taxon>
        <taxon>Gammaproteobacteria</taxon>
        <taxon>Chromatiales</taxon>
        <taxon>Oceanococcaceae</taxon>
        <taxon>Abyssibacter</taxon>
    </lineage>
</organism>
<keyword evidence="4" id="KW-0804">Transcription</keyword>
<keyword evidence="2" id="KW-0805">Transcription regulation</keyword>
<sequence length="303" mass="33789">MDQKALETFVAVAQAKSFSVVARARNVAPSSISRAIHALEGELGVRLLQRSTRRLALTEAGQRYLAQIEGVLDALAQANADARDAAETPRGHLRLTASSAFTESCIVPVLTEFRNRYPQITVEILATEERIDLIENNLDLAIRLGPQADSGLIARRLARVHYHVVASPQWLEQHGRPRQPDDLSSVDCCRYTFGGFRDHWHYESESGQALQVNVAGQFLCSNPLALKRAALESNGPALLARWLVHRELDNGSLVSLFPETKFWVSDRDPAVWLLMPSRKYLPSKLRCFVEFLSRKVGQPDLAV</sequence>
<gene>
    <name evidence="6" type="ORF">DEH80_12075</name>
</gene>
<evidence type="ECO:0000256" key="1">
    <source>
        <dbReference type="ARBA" id="ARBA00009437"/>
    </source>
</evidence>
<evidence type="ECO:0000256" key="2">
    <source>
        <dbReference type="ARBA" id="ARBA00023015"/>
    </source>
</evidence>
<evidence type="ECO:0000313" key="7">
    <source>
        <dbReference type="Proteomes" id="UP000251800"/>
    </source>
</evidence>
<dbReference type="OrthoDB" id="8885940at2"/>
<dbReference type="SUPFAM" id="SSF46785">
    <property type="entry name" value="Winged helix' DNA-binding domain"/>
    <property type="match status" value="1"/>
</dbReference>
<dbReference type="PANTHER" id="PTHR30537:SF5">
    <property type="entry name" value="HTH-TYPE TRANSCRIPTIONAL ACTIVATOR TTDR-RELATED"/>
    <property type="match status" value="1"/>
</dbReference>
<dbReference type="GO" id="GO:0003700">
    <property type="term" value="F:DNA-binding transcription factor activity"/>
    <property type="evidence" value="ECO:0007669"/>
    <property type="project" value="InterPro"/>
</dbReference>
<dbReference type="AlphaFoldDB" id="A0A363UJC4"/>
<dbReference type="InterPro" id="IPR000847">
    <property type="entry name" value="LysR_HTH_N"/>
</dbReference>
<dbReference type="Proteomes" id="UP000251800">
    <property type="component" value="Unassembled WGS sequence"/>
</dbReference>